<dbReference type="EMBL" id="SRJC01000001">
    <property type="protein sequence ID" value="TGB03857.1"/>
    <property type="molecule type" value="Genomic_DNA"/>
</dbReference>
<gene>
    <name evidence="10" type="ORF">E4663_02280</name>
</gene>
<feature type="active site" description="Proton donor" evidence="5">
    <location>
        <position position="115"/>
    </location>
</feature>
<evidence type="ECO:0000256" key="3">
    <source>
        <dbReference type="ARBA" id="ARBA00023002"/>
    </source>
</evidence>
<feature type="binding site" evidence="6">
    <location>
        <position position="200"/>
    </location>
    <ligand>
        <name>NAD(+)</name>
        <dbReference type="ChEBI" id="CHEBI:57540"/>
    </ligand>
</feature>
<dbReference type="AlphaFoldDB" id="A0A4Z0H1X9"/>
<evidence type="ECO:0000313" key="10">
    <source>
        <dbReference type="EMBL" id="TGB03857.1"/>
    </source>
</evidence>
<reference evidence="10 11" key="1">
    <citation type="journal article" date="2003" name="Int. J. Syst. Evol. Microbiol.">
        <title>Halobacillus salinus sp. nov., isolated from a salt lake on the coast of the East Sea in Korea.</title>
        <authorList>
            <person name="Yoon J.H."/>
            <person name="Kang K.H."/>
            <person name="Park Y.H."/>
        </authorList>
    </citation>
    <scope>NUCLEOTIDE SEQUENCE [LARGE SCALE GENOMIC DNA]</scope>
    <source>
        <strain evidence="10 11">HSL-3</strain>
    </source>
</reference>
<evidence type="ECO:0000256" key="6">
    <source>
        <dbReference type="PIRSR" id="PIRSR000185-2"/>
    </source>
</evidence>
<dbReference type="PRINTS" id="PR00082">
    <property type="entry name" value="GLFDHDRGNASE"/>
</dbReference>
<dbReference type="Gene3D" id="3.40.50.720">
    <property type="entry name" value="NAD(P)-binding Rossmann-like Domain"/>
    <property type="match status" value="1"/>
</dbReference>
<keyword evidence="11" id="KW-1185">Reference proteome</keyword>
<evidence type="ECO:0000256" key="4">
    <source>
        <dbReference type="PIRNR" id="PIRNR000185"/>
    </source>
</evidence>
<dbReference type="GO" id="GO:0000166">
    <property type="term" value="F:nucleotide binding"/>
    <property type="evidence" value="ECO:0007669"/>
    <property type="project" value="UniProtKB-KW"/>
</dbReference>
<feature type="binding site" evidence="6">
    <location>
        <position position="79"/>
    </location>
    <ligand>
        <name>substrate</name>
    </ligand>
</feature>
<dbReference type="STRING" id="192814.GCA_900166575_00769"/>
<dbReference type="InterPro" id="IPR033922">
    <property type="entry name" value="NAD_bind_Glu_DH"/>
</dbReference>
<feature type="site" description="Important for catalysis" evidence="7">
    <location>
        <position position="155"/>
    </location>
</feature>
<evidence type="ECO:0000259" key="9">
    <source>
        <dbReference type="SMART" id="SM00839"/>
    </source>
</evidence>
<keyword evidence="6" id="KW-0520">NAD</keyword>
<dbReference type="SUPFAM" id="SSF53223">
    <property type="entry name" value="Aminoacid dehydrogenase-like, N-terminal domain"/>
    <property type="match status" value="1"/>
</dbReference>
<dbReference type="PROSITE" id="PS00074">
    <property type="entry name" value="GLFV_DEHYDROGENASE"/>
    <property type="match status" value="1"/>
</dbReference>
<dbReference type="Pfam" id="PF02812">
    <property type="entry name" value="ELFV_dehydrog_N"/>
    <property type="match status" value="1"/>
</dbReference>
<dbReference type="InterPro" id="IPR006097">
    <property type="entry name" value="Glu/Leu/Phe/Val/Trp_DH_dimer"/>
</dbReference>
<evidence type="ECO:0000313" key="11">
    <source>
        <dbReference type="Proteomes" id="UP000297982"/>
    </source>
</evidence>
<dbReference type="InterPro" id="IPR006095">
    <property type="entry name" value="Glu/Leu/Phe/Val/Trp_DH"/>
</dbReference>
<evidence type="ECO:0000256" key="1">
    <source>
        <dbReference type="ARBA" id="ARBA00006382"/>
    </source>
</evidence>
<dbReference type="PANTHER" id="PTHR11606:SF13">
    <property type="entry name" value="GLUTAMATE DEHYDROGENASE 1, MITOCHONDRIAL"/>
    <property type="match status" value="1"/>
</dbReference>
<feature type="binding site" evidence="6">
    <location>
        <position position="251"/>
    </location>
    <ligand>
        <name>NAD(+)</name>
        <dbReference type="ChEBI" id="CHEBI:57540"/>
    </ligand>
</feature>
<evidence type="ECO:0000256" key="5">
    <source>
        <dbReference type="PIRSR" id="PIRSR000185-1"/>
    </source>
</evidence>
<dbReference type="RefSeq" id="WP_135326556.1">
    <property type="nucleotide sequence ID" value="NZ_SRJC01000001.1"/>
</dbReference>
<dbReference type="GO" id="GO:0006538">
    <property type="term" value="P:L-glutamate catabolic process"/>
    <property type="evidence" value="ECO:0007669"/>
    <property type="project" value="TreeGrafter"/>
</dbReference>
<feature type="domain" description="Glutamate/phenylalanine/leucine/valine/L-tryptophan dehydrogenase C-terminal" evidence="9">
    <location>
        <begin position="226"/>
        <end position="455"/>
    </location>
</feature>
<dbReference type="CDD" id="cd01076">
    <property type="entry name" value="NAD_bind_1_Glu_DH"/>
    <property type="match status" value="1"/>
</dbReference>
<keyword evidence="3 4" id="KW-0560">Oxidoreductase</keyword>
<comment type="caution">
    <text evidence="10">The sequence shown here is derived from an EMBL/GenBank/DDBJ whole genome shotgun (WGS) entry which is preliminary data.</text>
</comment>
<sequence length="458" mass="51935">MQKQQTIIEESLKALMEDDTFLPDLQAQTREQAFKSLVALLSTPNHIHKSFLRITLENGRIVRIPSFRIQHSDTVGPYKGGIRFHESVNEEEVANLAKLMTLKNALHELPFGGGKGGVVINPKEYSVKELNLICKQYVQYFNDILGPDKDIPAPDVGTGEREMDWMMGEYKSTHPGKPYRNSFTGKSILNGGSLGRREATGKGVYYTFRYMMHNFVQENKKWLRDSDNRFAHTALDHADKKLKMAVQGFGNLGSVAALEAFQCNYLQNKIVAVSDHNVMLYNDDGLDIQGLVKFTKDNDGDLPTDKSQLEEHEIKAEIKERDDLLELDVDVLLLAALEDQIHEDNMEDIQARIIIEGANGPITEGADKYLADKGVLIVPDILANAGGVIVSYYEWVQGREAQFMTEDEVYKRLFDKMKTTMDTILPQFFGDPFPLRQNSYIHSVKKLSTIMYRQGKLY</sequence>
<organism evidence="10 11">
    <name type="scientific">Halobacillus salinus</name>
    <dbReference type="NCBI Taxonomy" id="192814"/>
    <lineage>
        <taxon>Bacteria</taxon>
        <taxon>Bacillati</taxon>
        <taxon>Bacillota</taxon>
        <taxon>Bacilli</taxon>
        <taxon>Bacillales</taxon>
        <taxon>Bacillaceae</taxon>
        <taxon>Halobacillus</taxon>
    </lineage>
</organism>
<name>A0A4Z0H1X9_9BACI</name>
<dbReference type="PIRSF" id="PIRSF000185">
    <property type="entry name" value="Glu_DH"/>
    <property type="match status" value="1"/>
</dbReference>
<dbReference type="Gene3D" id="3.40.50.10860">
    <property type="entry name" value="Leucine Dehydrogenase, chain A, domain 1"/>
    <property type="match status" value="1"/>
</dbReference>
<dbReference type="SMART" id="SM00839">
    <property type="entry name" value="ELFV_dehydrog"/>
    <property type="match status" value="1"/>
</dbReference>
<dbReference type="GO" id="GO:0004352">
    <property type="term" value="F:glutamate dehydrogenase (NAD+) activity"/>
    <property type="evidence" value="ECO:0007669"/>
    <property type="project" value="TreeGrafter"/>
</dbReference>
<accession>A0A4Z0H1X9</accession>
<keyword evidence="6" id="KW-0547">Nucleotide-binding</keyword>
<evidence type="ECO:0000256" key="8">
    <source>
        <dbReference type="RuleBase" id="RU004417"/>
    </source>
</evidence>
<proteinExistence type="inferred from homology"/>
<dbReference type="InterPro" id="IPR036291">
    <property type="entry name" value="NAD(P)-bd_dom_sf"/>
</dbReference>
<feature type="binding site" evidence="6">
    <location>
        <position position="103"/>
    </location>
    <ligand>
        <name>substrate</name>
    </ligand>
</feature>
<evidence type="ECO:0000256" key="7">
    <source>
        <dbReference type="PIRSR" id="PIRSR000185-3"/>
    </source>
</evidence>
<dbReference type="Proteomes" id="UP000297982">
    <property type="component" value="Unassembled WGS sequence"/>
</dbReference>
<protein>
    <recommendedName>
        <fullName evidence="2 4">Glutamate dehydrogenase</fullName>
    </recommendedName>
</protein>
<dbReference type="InterPro" id="IPR014362">
    <property type="entry name" value="Glu_DH"/>
</dbReference>
<comment type="similarity">
    <text evidence="1 4 8">Belongs to the Glu/Leu/Phe/Val dehydrogenases family.</text>
</comment>
<evidence type="ECO:0000256" key="2">
    <source>
        <dbReference type="ARBA" id="ARBA00012896"/>
    </source>
</evidence>
<dbReference type="InterPro" id="IPR046346">
    <property type="entry name" value="Aminoacid_DH-like_N_sf"/>
</dbReference>
<dbReference type="Pfam" id="PF00208">
    <property type="entry name" value="ELFV_dehydrog"/>
    <property type="match status" value="1"/>
</dbReference>
<dbReference type="SUPFAM" id="SSF51735">
    <property type="entry name" value="NAD(P)-binding Rossmann-fold domains"/>
    <property type="match status" value="1"/>
</dbReference>
<dbReference type="InterPro" id="IPR006096">
    <property type="entry name" value="Glu/Leu/Phe/Val/Trp_DH_C"/>
</dbReference>
<feature type="binding site" evidence="6">
    <location>
        <position position="391"/>
    </location>
    <ligand>
        <name>substrate</name>
    </ligand>
</feature>
<dbReference type="InterPro" id="IPR033524">
    <property type="entry name" value="Glu/Leu/Phe/Val_DH_AS"/>
</dbReference>
<dbReference type="PANTHER" id="PTHR11606">
    <property type="entry name" value="GLUTAMATE DEHYDROGENASE"/>
    <property type="match status" value="1"/>
</dbReference>